<dbReference type="GO" id="GO:0016887">
    <property type="term" value="F:ATP hydrolysis activity"/>
    <property type="evidence" value="ECO:0007669"/>
    <property type="project" value="InterPro"/>
</dbReference>
<keyword evidence="1" id="KW-0813">Transport</keyword>
<dbReference type="AlphaFoldDB" id="A0A8J3USR6"/>
<feature type="domain" description="ABC transporter" evidence="5">
    <location>
        <begin position="24"/>
        <end position="255"/>
    </location>
</feature>
<proteinExistence type="predicted"/>
<evidence type="ECO:0000256" key="2">
    <source>
        <dbReference type="ARBA" id="ARBA00022741"/>
    </source>
</evidence>
<dbReference type="InterPro" id="IPR027417">
    <property type="entry name" value="P-loop_NTPase"/>
</dbReference>
<evidence type="ECO:0000256" key="4">
    <source>
        <dbReference type="SAM" id="MobiDB-lite"/>
    </source>
</evidence>
<dbReference type="Proteomes" id="UP000644610">
    <property type="component" value="Unassembled WGS sequence"/>
</dbReference>
<dbReference type="InterPro" id="IPR050166">
    <property type="entry name" value="ABC_transporter_ATP-bind"/>
</dbReference>
<gene>
    <name evidence="6" type="ORF">Psi02_77180</name>
</gene>
<dbReference type="EMBL" id="BOOQ01000066">
    <property type="protein sequence ID" value="GII51294.1"/>
    <property type="molecule type" value="Genomic_DNA"/>
</dbReference>
<evidence type="ECO:0000313" key="6">
    <source>
        <dbReference type="EMBL" id="GII51294.1"/>
    </source>
</evidence>
<reference evidence="6" key="1">
    <citation type="submission" date="2021-01" db="EMBL/GenBank/DDBJ databases">
        <title>Whole genome shotgun sequence of Planotetraspora silvatica NBRC 100141.</title>
        <authorList>
            <person name="Komaki H."/>
            <person name="Tamura T."/>
        </authorList>
    </citation>
    <scope>NUCLEOTIDE SEQUENCE</scope>
    <source>
        <strain evidence="6">NBRC 100141</strain>
    </source>
</reference>
<feature type="region of interest" description="Disordered" evidence="4">
    <location>
        <begin position="270"/>
        <end position="291"/>
    </location>
</feature>
<dbReference type="PROSITE" id="PS50893">
    <property type="entry name" value="ABC_TRANSPORTER_2"/>
    <property type="match status" value="1"/>
</dbReference>
<dbReference type="InterPro" id="IPR003439">
    <property type="entry name" value="ABC_transporter-like_ATP-bd"/>
</dbReference>
<sequence>MGRVTARPDAAPPHAADPPSTVGLAATALSRTFNVGAAEVATLHDIDLHTRRGEFTALLGPSGCGKSTLLRIFAGLERPSSGAAHVHGRSPDDLRREHRIGVAFQDAALLPWRSVEANIALPFEVAGRPVSRTAVADLVRLTGLTGFEKARPAQLSGGMRQRVALARTLAGEPEVMLLDEPFGALDEMTRQRLNLELQRIWLERGTTTLLVTHSISEAVFLADTVVVMGARPGRIIDAVRIDLPRPRDVGVTRSAEFHALCDTLSEMLFGQGGGGEGEGDSSQVGSSEDLT</sequence>
<dbReference type="PANTHER" id="PTHR42788:SF20">
    <property type="entry name" value="ABC TRANSPORTER ATP-BINDING PROTEIN"/>
    <property type="match status" value="1"/>
</dbReference>
<dbReference type="GO" id="GO:0005524">
    <property type="term" value="F:ATP binding"/>
    <property type="evidence" value="ECO:0007669"/>
    <property type="project" value="UniProtKB-KW"/>
</dbReference>
<evidence type="ECO:0000256" key="1">
    <source>
        <dbReference type="ARBA" id="ARBA00022448"/>
    </source>
</evidence>
<feature type="compositionally biased region" description="Low complexity" evidence="4">
    <location>
        <begin position="280"/>
        <end position="291"/>
    </location>
</feature>
<dbReference type="PANTHER" id="PTHR42788">
    <property type="entry name" value="TAURINE IMPORT ATP-BINDING PROTEIN-RELATED"/>
    <property type="match status" value="1"/>
</dbReference>
<name>A0A8J3USR6_9ACTN</name>
<protein>
    <submittedName>
        <fullName evidence="6">Nitrate/sulfonate/bicarbonate ABC transporter ATP-binding protein</fullName>
    </submittedName>
</protein>
<dbReference type="InterPro" id="IPR017871">
    <property type="entry name" value="ABC_transporter-like_CS"/>
</dbReference>
<dbReference type="PROSITE" id="PS00211">
    <property type="entry name" value="ABC_TRANSPORTER_1"/>
    <property type="match status" value="1"/>
</dbReference>
<accession>A0A8J3USR6</accession>
<dbReference type="Pfam" id="PF00005">
    <property type="entry name" value="ABC_tran"/>
    <property type="match status" value="1"/>
</dbReference>
<dbReference type="SUPFAM" id="SSF52540">
    <property type="entry name" value="P-loop containing nucleoside triphosphate hydrolases"/>
    <property type="match status" value="1"/>
</dbReference>
<dbReference type="SMART" id="SM00382">
    <property type="entry name" value="AAA"/>
    <property type="match status" value="1"/>
</dbReference>
<dbReference type="CDD" id="cd03293">
    <property type="entry name" value="ABC_NrtD_SsuB_transporters"/>
    <property type="match status" value="1"/>
</dbReference>
<organism evidence="6 7">
    <name type="scientific">Planotetraspora silvatica</name>
    <dbReference type="NCBI Taxonomy" id="234614"/>
    <lineage>
        <taxon>Bacteria</taxon>
        <taxon>Bacillati</taxon>
        <taxon>Actinomycetota</taxon>
        <taxon>Actinomycetes</taxon>
        <taxon>Streptosporangiales</taxon>
        <taxon>Streptosporangiaceae</taxon>
        <taxon>Planotetraspora</taxon>
    </lineage>
</organism>
<evidence type="ECO:0000313" key="7">
    <source>
        <dbReference type="Proteomes" id="UP000644610"/>
    </source>
</evidence>
<comment type="caution">
    <text evidence="6">The sequence shown here is derived from an EMBL/GenBank/DDBJ whole genome shotgun (WGS) entry which is preliminary data.</text>
</comment>
<dbReference type="Gene3D" id="3.40.50.300">
    <property type="entry name" value="P-loop containing nucleotide triphosphate hydrolases"/>
    <property type="match status" value="1"/>
</dbReference>
<keyword evidence="2" id="KW-0547">Nucleotide-binding</keyword>
<dbReference type="InterPro" id="IPR003593">
    <property type="entry name" value="AAA+_ATPase"/>
</dbReference>
<evidence type="ECO:0000259" key="5">
    <source>
        <dbReference type="PROSITE" id="PS50893"/>
    </source>
</evidence>
<keyword evidence="3 6" id="KW-0067">ATP-binding</keyword>
<keyword evidence="7" id="KW-1185">Reference proteome</keyword>
<evidence type="ECO:0000256" key="3">
    <source>
        <dbReference type="ARBA" id="ARBA00022840"/>
    </source>
</evidence>